<sequence length="151" mass="16047">MKYLSYCLALSCLLPLAARAESLTDTLADWAPRGGPAHWIPLGNTHGTDVYLLFSHEGRIADITLKSGIYDPAHQLKQVNIITGYFGCPDGDMPQYLEHAVSTTYDATSHSPVDTGAGSLNGDHVPVTSGSVIESAARLACSDALADHQAH</sequence>
<dbReference type="HOGENOM" id="CLU_1728698_0_0_6"/>
<reference evidence="2" key="1">
    <citation type="submission" date="2012-02" db="EMBL/GenBank/DDBJ databases">
        <title>The complete genome of Frateuria aurantia DSM 6220.</title>
        <authorList>
            <consortium name="US DOE Joint Genome Institute (JGI-PGF)"/>
            <person name="Lucas S."/>
            <person name="Copeland A."/>
            <person name="Lapidus A."/>
            <person name="Glavina del Rio T."/>
            <person name="Dalin E."/>
            <person name="Tice H."/>
            <person name="Bruce D."/>
            <person name="Goodwin L."/>
            <person name="Pitluck S."/>
            <person name="Peters L."/>
            <person name="Ovchinnikova G."/>
            <person name="Teshima H."/>
            <person name="Kyrpides N."/>
            <person name="Mavromatis K."/>
            <person name="Ivanova N."/>
            <person name="Brettin T."/>
            <person name="Detter J.C."/>
            <person name="Han C."/>
            <person name="Larimer F."/>
            <person name="Land M."/>
            <person name="Hauser L."/>
            <person name="Markowitz V."/>
            <person name="Cheng J.-F."/>
            <person name="Hugenholtz P."/>
            <person name="Woyke T."/>
            <person name="Wu D."/>
            <person name="Brambilla E."/>
            <person name="Klenk H.-P."/>
            <person name="Eisen J.A."/>
        </authorList>
    </citation>
    <scope>NUCLEOTIDE SEQUENCE</scope>
    <source>
        <strain evidence="2">DSM 6220</strain>
    </source>
</reference>
<accession>H8KZE3</accession>
<dbReference type="AlphaFoldDB" id="H8KZE3"/>
<proteinExistence type="predicted"/>
<name>H8KZE3_FRAAD</name>
<dbReference type="EMBL" id="CP003350">
    <property type="protein sequence ID" value="AFC86185.1"/>
    <property type="molecule type" value="Genomic_DNA"/>
</dbReference>
<protein>
    <recommendedName>
        <fullName evidence="4">FMN-binding domain-containing protein</fullName>
    </recommendedName>
</protein>
<dbReference type="RefSeq" id="WP_014403190.1">
    <property type="nucleotide sequence ID" value="NC_017033.1"/>
</dbReference>
<gene>
    <name evidence="2" type="ordered locus">Fraau_1780</name>
</gene>
<evidence type="ECO:0000313" key="3">
    <source>
        <dbReference type="Proteomes" id="UP000005234"/>
    </source>
</evidence>
<feature type="signal peptide" evidence="1">
    <location>
        <begin position="1"/>
        <end position="20"/>
    </location>
</feature>
<keyword evidence="1" id="KW-0732">Signal</keyword>
<organism evidence="2 3">
    <name type="scientific">Frateuria aurantia (strain ATCC 33424 / DSM 6220 / KCTC 2777 / LMG 1558 / NBRC 3245 / NCIMB 13370)</name>
    <name type="common">Acetobacter aurantius</name>
    <dbReference type="NCBI Taxonomy" id="767434"/>
    <lineage>
        <taxon>Bacteria</taxon>
        <taxon>Pseudomonadati</taxon>
        <taxon>Pseudomonadota</taxon>
        <taxon>Gammaproteobacteria</taxon>
        <taxon>Lysobacterales</taxon>
        <taxon>Rhodanobacteraceae</taxon>
        <taxon>Frateuria</taxon>
    </lineage>
</organism>
<evidence type="ECO:0008006" key="4">
    <source>
        <dbReference type="Google" id="ProtNLM"/>
    </source>
</evidence>
<evidence type="ECO:0000313" key="2">
    <source>
        <dbReference type="EMBL" id="AFC86185.1"/>
    </source>
</evidence>
<evidence type="ECO:0000256" key="1">
    <source>
        <dbReference type="SAM" id="SignalP"/>
    </source>
</evidence>
<dbReference type="Proteomes" id="UP000005234">
    <property type="component" value="Chromosome"/>
</dbReference>
<keyword evidence="3" id="KW-1185">Reference proteome</keyword>
<feature type="chain" id="PRO_5003613539" description="FMN-binding domain-containing protein" evidence="1">
    <location>
        <begin position="21"/>
        <end position="151"/>
    </location>
</feature>
<dbReference type="KEGG" id="fau:Fraau_1780"/>